<dbReference type="EnsemblFungi" id="PTTG_08772-t43_1">
    <property type="protein sequence ID" value="PTTG_08772-t43_1-p1"/>
    <property type="gene ID" value="PTTG_08772"/>
</dbReference>
<keyword evidence="5" id="KW-1185">Reference proteome</keyword>
<dbReference type="Proteomes" id="UP000005240">
    <property type="component" value="Unassembled WGS sequence"/>
</dbReference>
<dbReference type="OrthoDB" id="416253at2759"/>
<gene>
    <name evidence="3" type="ORF">PTTG_08772</name>
</gene>
<evidence type="ECO:0000256" key="1">
    <source>
        <dbReference type="ARBA" id="ARBA00007905"/>
    </source>
</evidence>
<dbReference type="GO" id="GO:0016491">
    <property type="term" value="F:oxidoreductase activity"/>
    <property type="evidence" value="ECO:0007669"/>
    <property type="project" value="InterPro"/>
</dbReference>
<dbReference type="PRINTS" id="PR00069">
    <property type="entry name" value="ALDKETRDTASE"/>
</dbReference>
<reference evidence="3" key="2">
    <citation type="submission" date="2016-05" db="EMBL/GenBank/DDBJ databases">
        <title>Comparative analysis highlights variable genome content of wheat rusts and divergence of the mating loci.</title>
        <authorList>
            <person name="Cuomo C.A."/>
            <person name="Bakkeren G."/>
            <person name="Szabo L."/>
            <person name="Khalil H."/>
            <person name="Joly D."/>
            <person name="Goldberg J."/>
            <person name="Young S."/>
            <person name="Zeng Q."/>
            <person name="Fellers J."/>
        </authorList>
    </citation>
    <scope>NUCLEOTIDE SEQUENCE [LARGE SCALE GENOMIC DNA]</scope>
    <source>
        <strain evidence="3">1-1 BBBD Race 1</strain>
    </source>
</reference>
<feature type="domain" description="NADP-dependent oxidoreductase" evidence="2">
    <location>
        <begin position="56"/>
        <end position="335"/>
    </location>
</feature>
<dbReference type="Pfam" id="PF00248">
    <property type="entry name" value="Aldo_ket_red"/>
    <property type="match status" value="1"/>
</dbReference>
<dbReference type="PROSITE" id="PS00062">
    <property type="entry name" value="ALDOKETO_REDUCTASE_2"/>
    <property type="match status" value="1"/>
</dbReference>
<reference evidence="4 5" key="3">
    <citation type="journal article" date="2017" name="G3 (Bethesda)">
        <title>Comparative analysis highlights variable genome content of wheat rusts and divergence of the mating loci.</title>
        <authorList>
            <person name="Cuomo C.A."/>
            <person name="Bakkeren G."/>
            <person name="Khalil H.B."/>
            <person name="Panwar V."/>
            <person name="Joly D."/>
            <person name="Linning R."/>
            <person name="Sakthikumar S."/>
            <person name="Song X."/>
            <person name="Adiconis X."/>
            <person name="Fan L."/>
            <person name="Goldberg J.M."/>
            <person name="Levin J.Z."/>
            <person name="Young S."/>
            <person name="Zeng Q."/>
            <person name="Anikster Y."/>
            <person name="Bruce M."/>
            <person name="Wang M."/>
            <person name="Yin C."/>
            <person name="McCallum B."/>
            <person name="Szabo L.J."/>
            <person name="Hulbert S."/>
            <person name="Chen X."/>
            <person name="Fellers J.P."/>
        </authorList>
    </citation>
    <scope>NUCLEOTIDE SEQUENCE</scope>
    <source>
        <strain evidence="5">Isolate 1-1 / race 1 (BBBD)</strain>
        <strain evidence="4">isolate 1-1 / race 1 (BBBD)</strain>
    </source>
</reference>
<sequence>MVLTASLCQPLVRSGFHCLDNNHLPLPNAKHSISVQSNMSDKALISLSNGVKMPQIGLGTWLSKPNEVKNAVTHALKSGYRHIDCAKVYGNQGEVADGIEASGVNREEIFITSKLWNTWHHPSKVAEGLEDTLKELKTDYLDLYLIHFPVSFAWPESAKAADSELLFPLAEDGVHVKLDLQTSIVDTWKEMIKLLDTGKVKAIGVSNFEIEHLEALNKATGVAPTVNQIERHPLCIQADLVKYCNSKNIHVTAYSPLGNNLVGETKIVDYPEVKEVAAKLSKLSGETVDPAQVLIAWGAVGGISVIPKSVTPTRIDSNFKQVKLSDEDFNKITELGKNKTVRYNVPVTYEPKWNVNVFNTEAEKSCAHGIVLGV</sequence>
<evidence type="ECO:0000313" key="5">
    <source>
        <dbReference type="Proteomes" id="UP000005240"/>
    </source>
</evidence>
<comment type="similarity">
    <text evidence="1">Belongs to the aldo/keto reductase family.</text>
</comment>
<evidence type="ECO:0000313" key="3">
    <source>
        <dbReference type="EMBL" id="OAV96151.1"/>
    </source>
</evidence>
<dbReference type="InterPro" id="IPR018170">
    <property type="entry name" value="Aldo/ket_reductase_CS"/>
</dbReference>
<dbReference type="FunFam" id="3.20.20.100:FF:000036">
    <property type="entry name" value="NADP-dependent oxidoreductase domain-containing protein"/>
    <property type="match status" value="1"/>
</dbReference>
<dbReference type="STRING" id="630390.A0A180GUC2"/>
<dbReference type="VEuPathDB" id="FungiDB:PTTG_08772"/>
<dbReference type="PANTHER" id="PTHR11732">
    <property type="entry name" value="ALDO/KETO REDUCTASE"/>
    <property type="match status" value="1"/>
</dbReference>
<dbReference type="InterPro" id="IPR023210">
    <property type="entry name" value="NADP_OxRdtase_dom"/>
</dbReference>
<dbReference type="Gene3D" id="3.20.20.100">
    <property type="entry name" value="NADP-dependent oxidoreductase domain"/>
    <property type="match status" value="1"/>
</dbReference>
<dbReference type="SUPFAM" id="SSF51430">
    <property type="entry name" value="NAD(P)-linked oxidoreductase"/>
    <property type="match status" value="1"/>
</dbReference>
<reference evidence="4" key="4">
    <citation type="submission" date="2025-05" db="UniProtKB">
        <authorList>
            <consortium name="EnsemblFungi"/>
        </authorList>
    </citation>
    <scope>IDENTIFICATION</scope>
    <source>
        <strain evidence="4">isolate 1-1 / race 1 (BBBD)</strain>
    </source>
</reference>
<evidence type="ECO:0000313" key="4">
    <source>
        <dbReference type="EnsemblFungi" id="PTTG_08772-t43_1-p1"/>
    </source>
</evidence>
<dbReference type="InterPro" id="IPR036812">
    <property type="entry name" value="NAD(P)_OxRdtase_dom_sf"/>
</dbReference>
<dbReference type="EMBL" id="ADAS02000021">
    <property type="protein sequence ID" value="OAV96151.1"/>
    <property type="molecule type" value="Genomic_DNA"/>
</dbReference>
<proteinExistence type="inferred from homology"/>
<reference evidence="3" key="1">
    <citation type="submission" date="2009-11" db="EMBL/GenBank/DDBJ databases">
        <authorList>
            <consortium name="The Broad Institute Genome Sequencing Platform"/>
            <person name="Ward D."/>
            <person name="Feldgarden M."/>
            <person name="Earl A."/>
            <person name="Young S.K."/>
            <person name="Zeng Q."/>
            <person name="Koehrsen M."/>
            <person name="Alvarado L."/>
            <person name="Berlin A."/>
            <person name="Bochicchio J."/>
            <person name="Borenstein D."/>
            <person name="Chapman S.B."/>
            <person name="Chen Z."/>
            <person name="Engels R."/>
            <person name="Freedman E."/>
            <person name="Gellesch M."/>
            <person name="Goldberg J."/>
            <person name="Griggs A."/>
            <person name="Gujja S."/>
            <person name="Heilman E."/>
            <person name="Heiman D."/>
            <person name="Hepburn T."/>
            <person name="Howarth C."/>
            <person name="Jen D."/>
            <person name="Larson L."/>
            <person name="Lewis B."/>
            <person name="Mehta T."/>
            <person name="Park D."/>
            <person name="Pearson M."/>
            <person name="Roberts A."/>
            <person name="Saif S."/>
            <person name="Shea T."/>
            <person name="Shenoy N."/>
            <person name="Sisk P."/>
            <person name="Stolte C."/>
            <person name="Sykes S."/>
            <person name="Thomson T."/>
            <person name="Walk T."/>
            <person name="White J."/>
            <person name="Yandava C."/>
            <person name="Izard J."/>
            <person name="Baranova O.V."/>
            <person name="Blanton J.M."/>
            <person name="Tanner A.C."/>
            <person name="Dewhirst F.E."/>
            <person name="Haas B."/>
            <person name="Nusbaum C."/>
            <person name="Birren B."/>
        </authorList>
    </citation>
    <scope>NUCLEOTIDE SEQUENCE [LARGE SCALE GENOMIC DNA]</scope>
    <source>
        <strain evidence="3">1-1 BBBD Race 1</strain>
    </source>
</reference>
<name>A0A180GUC2_PUCT1</name>
<evidence type="ECO:0000259" key="2">
    <source>
        <dbReference type="Pfam" id="PF00248"/>
    </source>
</evidence>
<organism evidence="3">
    <name type="scientific">Puccinia triticina (isolate 1-1 / race 1 (BBBD))</name>
    <name type="common">Brown leaf rust fungus</name>
    <dbReference type="NCBI Taxonomy" id="630390"/>
    <lineage>
        <taxon>Eukaryota</taxon>
        <taxon>Fungi</taxon>
        <taxon>Dikarya</taxon>
        <taxon>Basidiomycota</taxon>
        <taxon>Pucciniomycotina</taxon>
        <taxon>Pucciniomycetes</taxon>
        <taxon>Pucciniales</taxon>
        <taxon>Pucciniaceae</taxon>
        <taxon>Puccinia</taxon>
    </lineage>
</organism>
<protein>
    <submittedName>
        <fullName evidence="4">Aldo_ket_red domain-containing protein</fullName>
    </submittedName>
</protein>
<dbReference type="AlphaFoldDB" id="A0A180GUC2"/>
<accession>A0A180GUC2</accession>
<dbReference type="InterPro" id="IPR020471">
    <property type="entry name" value="AKR"/>
</dbReference>